<dbReference type="Proteomes" id="UP001589818">
    <property type="component" value="Unassembled WGS sequence"/>
</dbReference>
<proteinExistence type="predicted"/>
<dbReference type="RefSeq" id="WP_204816386.1">
    <property type="nucleotide sequence ID" value="NZ_JANHOF010000001.1"/>
</dbReference>
<sequence length="66" mass="7838">MSVEKYIGRIIRIVYMDRHSRISERIIQIRAVRDGQIKAYCMTSRGPRIFHVDNVLAYEVVRHHAI</sequence>
<organism evidence="1 2">
    <name type="scientific">Paenibacillus mendelii</name>
    <dbReference type="NCBI Taxonomy" id="206163"/>
    <lineage>
        <taxon>Bacteria</taxon>
        <taxon>Bacillati</taxon>
        <taxon>Bacillota</taxon>
        <taxon>Bacilli</taxon>
        <taxon>Bacillales</taxon>
        <taxon>Paenibacillaceae</taxon>
        <taxon>Paenibacillus</taxon>
    </lineage>
</organism>
<evidence type="ECO:0008006" key="3">
    <source>
        <dbReference type="Google" id="ProtNLM"/>
    </source>
</evidence>
<name>A0ABV6JH80_9BACL</name>
<protein>
    <recommendedName>
        <fullName evidence="3">WYL domain-containing protein</fullName>
    </recommendedName>
</protein>
<keyword evidence="2" id="KW-1185">Reference proteome</keyword>
<dbReference type="EMBL" id="JBHLVF010000041">
    <property type="protein sequence ID" value="MFC0395266.1"/>
    <property type="molecule type" value="Genomic_DNA"/>
</dbReference>
<evidence type="ECO:0000313" key="1">
    <source>
        <dbReference type="EMBL" id="MFC0395266.1"/>
    </source>
</evidence>
<comment type="caution">
    <text evidence="1">The sequence shown here is derived from an EMBL/GenBank/DDBJ whole genome shotgun (WGS) entry which is preliminary data.</text>
</comment>
<reference evidence="1 2" key="1">
    <citation type="submission" date="2024-09" db="EMBL/GenBank/DDBJ databases">
        <authorList>
            <person name="Sun Q."/>
            <person name="Mori K."/>
        </authorList>
    </citation>
    <scope>NUCLEOTIDE SEQUENCE [LARGE SCALE GENOMIC DNA]</scope>
    <source>
        <strain evidence="1 2">CCM 4839</strain>
    </source>
</reference>
<evidence type="ECO:0000313" key="2">
    <source>
        <dbReference type="Proteomes" id="UP001589818"/>
    </source>
</evidence>
<accession>A0ABV6JH80</accession>
<gene>
    <name evidence="1" type="ORF">ACFFJ8_28350</name>
</gene>